<keyword evidence="1" id="KW-0966">Cell projection</keyword>
<protein>
    <submittedName>
        <fullName evidence="1">TIGR03826 family flagellar region protein</fullName>
    </submittedName>
</protein>
<name>A0ABV6KYD6_9BACI</name>
<evidence type="ECO:0000313" key="1">
    <source>
        <dbReference type="EMBL" id="MFC0477865.1"/>
    </source>
</evidence>
<keyword evidence="2" id="KW-1185">Reference proteome</keyword>
<gene>
    <name evidence="1" type="ORF">ACFFHF_22005</name>
</gene>
<dbReference type="Proteomes" id="UP001589738">
    <property type="component" value="Unassembled WGS sequence"/>
</dbReference>
<dbReference type="InterPro" id="IPR022258">
    <property type="entry name" value="Flagellar_operon_YvyF"/>
</dbReference>
<dbReference type="EMBL" id="JBHLUU010000125">
    <property type="protein sequence ID" value="MFC0477865.1"/>
    <property type="molecule type" value="Genomic_DNA"/>
</dbReference>
<keyword evidence="1" id="KW-0282">Flagellum</keyword>
<accession>A0ABV6KYD6</accession>
<organism evidence="1 2">
    <name type="scientific">Robertmurraya beringensis</name>
    <dbReference type="NCBI Taxonomy" id="641660"/>
    <lineage>
        <taxon>Bacteria</taxon>
        <taxon>Bacillati</taxon>
        <taxon>Bacillota</taxon>
        <taxon>Bacilli</taxon>
        <taxon>Bacillales</taxon>
        <taxon>Bacillaceae</taxon>
        <taxon>Robertmurraya</taxon>
    </lineage>
</organism>
<reference evidence="1 2" key="1">
    <citation type="submission" date="2024-09" db="EMBL/GenBank/DDBJ databases">
        <authorList>
            <person name="Sun Q."/>
            <person name="Mori K."/>
        </authorList>
    </citation>
    <scope>NUCLEOTIDE SEQUENCE [LARGE SCALE GENOMIC DNA]</scope>
    <source>
        <strain evidence="1 2">CGMCC 1.9126</strain>
    </source>
</reference>
<comment type="caution">
    <text evidence="1">The sequence shown here is derived from an EMBL/GenBank/DDBJ whole genome shotgun (WGS) entry which is preliminary data.</text>
</comment>
<sequence>MSQIETCPSCGDIYVKNQFRDVCQKCWKEEEQAYDKVSQFMRRRENRAATMLQVVEAVGVKEELLLKFIRTGRLKVTQFPNLGYPCDKCGTIIRAGKLCEPCALEIKKDLEQHEQEEAFREELRKREKQATYFTTNKTMR</sequence>
<keyword evidence="1" id="KW-0969">Cilium</keyword>
<evidence type="ECO:0000313" key="2">
    <source>
        <dbReference type="Proteomes" id="UP001589738"/>
    </source>
</evidence>
<dbReference type="NCBIfam" id="TIGR03826">
    <property type="entry name" value="YvyF"/>
    <property type="match status" value="1"/>
</dbReference>
<proteinExistence type="predicted"/>
<dbReference type="RefSeq" id="WP_377059054.1">
    <property type="nucleotide sequence ID" value="NZ_JBHLUU010000125.1"/>
</dbReference>